<proteinExistence type="predicted"/>
<name>A0A8R1HMZ6_CAEJA</name>
<dbReference type="AlphaFoldDB" id="A0A8R1HMZ6"/>
<keyword evidence="2" id="KW-1185">Reference proteome</keyword>
<sequence length="129" mass="15273">MTHLENDFVSGLKTKFQKERVVILSEFINVFDFLNTSKCNERVDSYQKVINTRKVLVKHNFDLKNQLRIIQFNTRKNPFVHFGSITKLKTSATNILSKVDKNLASRLCRCRRVIKQQHRFSHSFQKCKI</sequence>
<reference evidence="2" key="1">
    <citation type="submission" date="2010-08" db="EMBL/GenBank/DDBJ databases">
        <authorList>
            <consortium name="Caenorhabditis japonica Sequencing Consortium"/>
            <person name="Wilson R.K."/>
        </authorList>
    </citation>
    <scope>NUCLEOTIDE SEQUENCE [LARGE SCALE GENOMIC DNA]</scope>
    <source>
        <strain evidence="2">DF5081</strain>
    </source>
</reference>
<dbReference type="EnsemblMetazoa" id="CJA06295.1">
    <property type="protein sequence ID" value="CJA06295.1"/>
    <property type="gene ID" value="WBGene00125499"/>
</dbReference>
<protein>
    <submittedName>
        <fullName evidence="1">Uncharacterized protein</fullName>
    </submittedName>
</protein>
<reference evidence="1" key="2">
    <citation type="submission" date="2022-06" db="UniProtKB">
        <authorList>
            <consortium name="EnsemblMetazoa"/>
        </authorList>
    </citation>
    <scope>IDENTIFICATION</scope>
    <source>
        <strain evidence="1">DF5081</strain>
    </source>
</reference>
<evidence type="ECO:0000313" key="1">
    <source>
        <dbReference type="EnsemblMetazoa" id="CJA06295.1"/>
    </source>
</evidence>
<evidence type="ECO:0000313" key="2">
    <source>
        <dbReference type="Proteomes" id="UP000005237"/>
    </source>
</evidence>
<accession>A0A8R1HMZ6</accession>
<dbReference type="Proteomes" id="UP000005237">
    <property type="component" value="Unassembled WGS sequence"/>
</dbReference>
<organism evidence="1 2">
    <name type="scientific">Caenorhabditis japonica</name>
    <dbReference type="NCBI Taxonomy" id="281687"/>
    <lineage>
        <taxon>Eukaryota</taxon>
        <taxon>Metazoa</taxon>
        <taxon>Ecdysozoa</taxon>
        <taxon>Nematoda</taxon>
        <taxon>Chromadorea</taxon>
        <taxon>Rhabditida</taxon>
        <taxon>Rhabditina</taxon>
        <taxon>Rhabditomorpha</taxon>
        <taxon>Rhabditoidea</taxon>
        <taxon>Rhabditidae</taxon>
        <taxon>Peloderinae</taxon>
        <taxon>Caenorhabditis</taxon>
    </lineage>
</organism>